<evidence type="ECO:0000313" key="2">
    <source>
        <dbReference type="EMBL" id="STZ59560.1"/>
    </source>
</evidence>
<protein>
    <submittedName>
        <fullName evidence="2">Branched-chain amino acid transport protein (AzlD)</fullName>
    </submittedName>
</protein>
<feature type="transmembrane region" description="Helical" evidence="1">
    <location>
        <begin position="75"/>
        <end position="97"/>
    </location>
</feature>
<accession>A0A378TFZ2</accession>
<gene>
    <name evidence="2" type="ORF">NCTC10821_03094</name>
</gene>
<dbReference type="Pfam" id="PF05437">
    <property type="entry name" value="AzlD"/>
    <property type="match status" value="1"/>
</dbReference>
<organism evidence="2 3">
    <name type="scientific">Mycolicibacterium tokaiense</name>
    <dbReference type="NCBI Taxonomy" id="39695"/>
    <lineage>
        <taxon>Bacteria</taxon>
        <taxon>Bacillati</taxon>
        <taxon>Actinomycetota</taxon>
        <taxon>Actinomycetes</taxon>
        <taxon>Mycobacteriales</taxon>
        <taxon>Mycobacteriaceae</taxon>
        <taxon>Mycolicibacterium</taxon>
    </lineage>
</organism>
<dbReference type="AlphaFoldDB" id="A0A378TFZ2"/>
<dbReference type="InterPro" id="IPR008407">
    <property type="entry name" value="Brnchd-chn_aa_trnsp_AzlD"/>
</dbReference>
<proteinExistence type="predicted"/>
<name>A0A378TFZ2_9MYCO</name>
<keyword evidence="1" id="KW-0812">Transmembrane</keyword>
<dbReference type="EMBL" id="UGQT01000001">
    <property type="protein sequence ID" value="STZ59560.1"/>
    <property type="molecule type" value="Genomic_DNA"/>
</dbReference>
<reference evidence="2 3" key="1">
    <citation type="submission" date="2018-06" db="EMBL/GenBank/DDBJ databases">
        <authorList>
            <consortium name="Pathogen Informatics"/>
            <person name="Doyle S."/>
        </authorList>
    </citation>
    <scope>NUCLEOTIDE SEQUENCE [LARGE SCALE GENOMIC DNA]</scope>
    <source>
        <strain evidence="2 3">NCTC10821</strain>
    </source>
</reference>
<evidence type="ECO:0000256" key="1">
    <source>
        <dbReference type="SAM" id="Phobius"/>
    </source>
</evidence>
<keyword evidence="3" id="KW-1185">Reference proteome</keyword>
<sequence length="99" mass="10144">MNSWTVVVLASLACVAAKAIGYVMPEKVLESGPVRRSADLVPAALLAGLISTGIATDQGHLDIGPPAAGLLTAAVLFYFKVPFLPTVIAAALVTAVLRM</sequence>
<dbReference type="RefSeq" id="WP_115279026.1">
    <property type="nucleotide sequence ID" value="NZ_AP022600.1"/>
</dbReference>
<dbReference type="OrthoDB" id="5197630at2"/>
<dbReference type="Proteomes" id="UP000254978">
    <property type="component" value="Unassembled WGS sequence"/>
</dbReference>
<keyword evidence="1" id="KW-1133">Transmembrane helix</keyword>
<evidence type="ECO:0000313" key="3">
    <source>
        <dbReference type="Proteomes" id="UP000254978"/>
    </source>
</evidence>
<keyword evidence="1" id="KW-0472">Membrane</keyword>